<feature type="transmembrane region" description="Helical" evidence="7">
    <location>
        <begin position="469"/>
        <end position="488"/>
    </location>
</feature>
<evidence type="ECO:0000256" key="1">
    <source>
        <dbReference type="ARBA" id="ARBA00004141"/>
    </source>
</evidence>
<evidence type="ECO:0000256" key="3">
    <source>
        <dbReference type="ARBA" id="ARBA00022692"/>
    </source>
</evidence>
<feature type="coiled-coil region" evidence="6">
    <location>
        <begin position="217"/>
        <end position="251"/>
    </location>
</feature>
<feature type="transmembrane region" description="Helical" evidence="7">
    <location>
        <begin position="6"/>
        <end position="30"/>
    </location>
</feature>
<evidence type="ECO:0000313" key="8">
    <source>
        <dbReference type="EMBL" id="GJQ15105.1"/>
    </source>
</evidence>
<comment type="subcellular location">
    <subcellularLocation>
        <location evidence="1">Membrane</location>
        <topology evidence="1">Multi-pass membrane protein</topology>
    </subcellularLocation>
</comment>
<dbReference type="InterPro" id="IPR006876">
    <property type="entry name" value="LMBR1-like_membr_prot"/>
</dbReference>
<reference evidence="8" key="1">
    <citation type="journal article" date="2022" name="Proc. Natl. Acad. Sci. U.S.A.">
        <title>Life cycle and functional genomics of the unicellular red alga Galdieria for elucidating algal and plant evolution and industrial use.</title>
        <authorList>
            <person name="Hirooka S."/>
            <person name="Itabashi T."/>
            <person name="Ichinose T.M."/>
            <person name="Onuma R."/>
            <person name="Fujiwara T."/>
            <person name="Yamashita S."/>
            <person name="Jong L.W."/>
            <person name="Tomita R."/>
            <person name="Iwane A.H."/>
            <person name="Miyagishima S.Y."/>
        </authorList>
    </citation>
    <scope>NUCLEOTIDE SEQUENCE</scope>
    <source>
        <strain evidence="8">NBRC 102759</strain>
    </source>
</reference>
<dbReference type="InterPro" id="IPR051584">
    <property type="entry name" value="GPCR-associated_LMBR1"/>
</dbReference>
<dbReference type="EMBL" id="BQMJ01000064">
    <property type="protein sequence ID" value="GJQ15105.1"/>
    <property type="molecule type" value="Genomic_DNA"/>
</dbReference>
<protein>
    <recommendedName>
        <fullName evidence="10">LMBR1 domain-containing protein 2</fullName>
    </recommendedName>
</protein>
<dbReference type="Proteomes" id="UP001061958">
    <property type="component" value="Unassembled WGS sequence"/>
</dbReference>
<evidence type="ECO:0000256" key="4">
    <source>
        <dbReference type="ARBA" id="ARBA00022989"/>
    </source>
</evidence>
<dbReference type="OrthoDB" id="203099at2759"/>
<evidence type="ECO:0000256" key="6">
    <source>
        <dbReference type="SAM" id="Coils"/>
    </source>
</evidence>
<keyword evidence="3 7" id="KW-0812">Transmembrane</keyword>
<feature type="transmembrane region" description="Helical" evidence="7">
    <location>
        <begin position="95"/>
        <end position="115"/>
    </location>
</feature>
<name>A0A9C7Q3C2_9RHOD</name>
<proteinExistence type="inferred from homology"/>
<comment type="similarity">
    <text evidence="2">Belongs to the LIMR family.</text>
</comment>
<organism evidence="8 9">
    <name type="scientific">Galdieria partita</name>
    <dbReference type="NCBI Taxonomy" id="83374"/>
    <lineage>
        <taxon>Eukaryota</taxon>
        <taxon>Rhodophyta</taxon>
        <taxon>Bangiophyceae</taxon>
        <taxon>Galdieriales</taxon>
        <taxon>Galdieriaceae</taxon>
        <taxon>Galdieria</taxon>
    </lineage>
</organism>
<dbReference type="Pfam" id="PF04791">
    <property type="entry name" value="LMBR1"/>
    <property type="match status" value="1"/>
</dbReference>
<keyword evidence="6" id="KW-0175">Coiled coil</keyword>
<evidence type="ECO:0000256" key="7">
    <source>
        <dbReference type="SAM" id="Phobius"/>
    </source>
</evidence>
<gene>
    <name evidence="8" type="ORF">GpartN1_g6896.t1</name>
</gene>
<evidence type="ECO:0000256" key="2">
    <source>
        <dbReference type="ARBA" id="ARBA00010487"/>
    </source>
</evidence>
<feature type="transmembrane region" description="Helical" evidence="7">
    <location>
        <begin position="534"/>
        <end position="552"/>
    </location>
</feature>
<feature type="transmembrane region" description="Helical" evidence="7">
    <location>
        <begin position="374"/>
        <end position="396"/>
    </location>
</feature>
<dbReference type="PANTHER" id="PTHR21355">
    <property type="entry name" value="G-PROTEIN COUPLED RECEPTOR-ASSOCIATED PROTEIN LMBRD2"/>
    <property type="match status" value="1"/>
</dbReference>
<dbReference type="AlphaFoldDB" id="A0A9C7Q3C2"/>
<comment type="caution">
    <text evidence="8">The sequence shown here is derived from an EMBL/GenBank/DDBJ whole genome shotgun (WGS) entry which is preliminary data.</text>
</comment>
<feature type="transmembrane region" description="Helical" evidence="7">
    <location>
        <begin position="136"/>
        <end position="160"/>
    </location>
</feature>
<feature type="transmembrane region" description="Helical" evidence="7">
    <location>
        <begin position="37"/>
        <end position="57"/>
    </location>
</feature>
<keyword evidence="9" id="KW-1185">Reference proteome</keyword>
<feature type="transmembrane region" description="Helical" evidence="7">
    <location>
        <begin position="166"/>
        <end position="194"/>
    </location>
</feature>
<evidence type="ECO:0008006" key="10">
    <source>
        <dbReference type="Google" id="ProtNLM"/>
    </source>
</evidence>
<accession>A0A9C7Q3C2</accession>
<reference evidence="8" key="2">
    <citation type="submission" date="2022-01" db="EMBL/GenBank/DDBJ databases">
        <authorList>
            <person name="Hirooka S."/>
            <person name="Miyagishima S.Y."/>
        </authorList>
    </citation>
    <scope>NUCLEOTIDE SEQUENCE</scope>
    <source>
        <strain evidence="8">NBRC 102759</strain>
    </source>
</reference>
<evidence type="ECO:0000313" key="9">
    <source>
        <dbReference type="Proteomes" id="UP001061958"/>
    </source>
</evidence>
<feature type="transmembrane region" description="Helical" evidence="7">
    <location>
        <begin position="427"/>
        <end position="448"/>
    </location>
</feature>
<evidence type="ECO:0000256" key="5">
    <source>
        <dbReference type="ARBA" id="ARBA00023136"/>
    </source>
</evidence>
<keyword evidence="4 7" id="KW-1133">Transmembrane helix</keyword>
<dbReference type="PANTHER" id="PTHR21355:SF0">
    <property type="entry name" value="G-PROTEIN COUPLED RECEPTOR-ASSOCIATED PROTEIN LMBRD2"/>
    <property type="match status" value="1"/>
</dbReference>
<dbReference type="GO" id="GO:0016020">
    <property type="term" value="C:membrane"/>
    <property type="evidence" value="ECO:0007669"/>
    <property type="project" value="UniProtKB-SubCell"/>
</dbReference>
<sequence>MLFLGQLLFFVVEVPIIAIIVLCLLFYYSAKRGATSWYVYLFVGLTWFICLVVIFLVPLDLAETLVDRCQVLVAYSEYTGYQKGDCPVHETRPGFVYILWLIIYWISFALTWLWLPICSQYAVAGDYSFLKRLQTALWSNALFYAICGIFIIGFGIYMAIRYHLSAYSLMGLLIGLSNAFGLLGVICMLGYGIVQIPRALWHLGDLNRRLRYCEFKVTEYNDRMDEARADLAQILGQIERVQQKLAQLLALEDIRDGSETIDEQPPGIAPSSIQQRHRLINFIQVIIREIPREDLRVALPVPDRTAEIPKLITENFLARLHQRLYQRVIEYRKSSYLWSRTCDEAFQLEQWIAWKNGTSWKSIWIPNSYSWHSFYLLLMSRFLACIAIALSVLFLWSETTIWSLKTSHHWDVSPLSLWIHRQGMSNYAIQLISLFSIAYLALCVYYSLFHFNLYRFYELIPQHTDTYSLFLNALLCCRFTVPLCYNFLTCVHETAFAVPLLYPSIPASLLPTTSFSKVEQSMQVLPILGNSFNAFFPVVLLLFVLGTSFQLWTRLLSALGLKQFGFERDDDLQYERLGRELLEREKQTRQRRATN</sequence>
<keyword evidence="5 7" id="KW-0472">Membrane</keyword>